<dbReference type="AlphaFoldDB" id="A0A1H8VTS9"/>
<evidence type="ECO:0000313" key="3">
    <source>
        <dbReference type="EMBL" id="SEP18832.1"/>
    </source>
</evidence>
<dbReference type="STRING" id="569882.SAMN04490248_13413"/>
<name>A0A1H8VTS9_9RHOB</name>
<proteinExistence type="predicted"/>
<accession>A0A1H8VTS9</accession>
<organism evidence="3 4">
    <name type="scientific">Salinihabitans flavidus</name>
    <dbReference type="NCBI Taxonomy" id="569882"/>
    <lineage>
        <taxon>Bacteria</taxon>
        <taxon>Pseudomonadati</taxon>
        <taxon>Pseudomonadota</taxon>
        <taxon>Alphaproteobacteria</taxon>
        <taxon>Rhodobacterales</taxon>
        <taxon>Roseobacteraceae</taxon>
        <taxon>Salinihabitans</taxon>
    </lineage>
</organism>
<reference evidence="3 4" key="1">
    <citation type="submission" date="2016-10" db="EMBL/GenBank/DDBJ databases">
        <authorList>
            <person name="de Groot N.N."/>
        </authorList>
    </citation>
    <scope>NUCLEOTIDE SEQUENCE [LARGE SCALE GENOMIC DNA]</scope>
    <source>
        <strain evidence="3 4">DSM 27842</strain>
    </source>
</reference>
<evidence type="ECO:0000313" key="4">
    <source>
        <dbReference type="Proteomes" id="UP000198893"/>
    </source>
</evidence>
<gene>
    <name evidence="3" type="ORF">SAMN04490248_13413</name>
</gene>
<keyword evidence="1" id="KW-1133">Transmembrane helix</keyword>
<evidence type="ECO:0000256" key="1">
    <source>
        <dbReference type="SAM" id="Phobius"/>
    </source>
</evidence>
<keyword evidence="1" id="KW-0812">Transmembrane</keyword>
<keyword evidence="4" id="KW-1185">Reference proteome</keyword>
<dbReference type="RefSeq" id="WP_175483308.1">
    <property type="nucleotide sequence ID" value="NZ_FODS01000034.1"/>
</dbReference>
<dbReference type="Pfam" id="PF07811">
    <property type="entry name" value="TadE"/>
    <property type="match status" value="1"/>
</dbReference>
<keyword evidence="1" id="KW-0472">Membrane</keyword>
<dbReference type="InterPro" id="IPR012495">
    <property type="entry name" value="TadE-like_dom"/>
</dbReference>
<feature type="domain" description="TadE-like" evidence="2">
    <location>
        <begin position="16"/>
        <end position="58"/>
    </location>
</feature>
<evidence type="ECO:0000259" key="2">
    <source>
        <dbReference type="Pfam" id="PF07811"/>
    </source>
</evidence>
<feature type="transmembrane region" description="Helical" evidence="1">
    <location>
        <begin position="18"/>
        <end position="37"/>
    </location>
</feature>
<dbReference type="Proteomes" id="UP000198893">
    <property type="component" value="Unassembled WGS sequence"/>
</dbReference>
<protein>
    <submittedName>
        <fullName evidence="3">TadE-like protein</fullName>
    </submittedName>
</protein>
<sequence length="145" mass="15469">MTGIGAIRAFLSDRRGSVAIEFAAIALPLMLLLGGSIEISRYVWTRLALQDAASTGARCLGLRLAPCFTGESMDRGGTVGFVKEQAKQWAIGIQDETITPEASAACHSAADFAKIAIRHQFTSVLAVLPETWIEVEACFPVLASE</sequence>
<dbReference type="EMBL" id="FODS01000034">
    <property type="protein sequence ID" value="SEP18832.1"/>
    <property type="molecule type" value="Genomic_DNA"/>
</dbReference>